<dbReference type="InterPro" id="IPR036390">
    <property type="entry name" value="WH_DNA-bd_sf"/>
</dbReference>
<dbReference type="Proteomes" id="UP000317371">
    <property type="component" value="Unassembled WGS sequence"/>
</dbReference>
<comment type="caution">
    <text evidence="5">The sequence shown here is derived from an EMBL/GenBank/DDBJ whole genome shotgun (WGS) entry which is preliminary data.</text>
</comment>
<dbReference type="Pfam" id="PF01022">
    <property type="entry name" value="HTH_5"/>
    <property type="match status" value="1"/>
</dbReference>
<dbReference type="InterPro" id="IPR036388">
    <property type="entry name" value="WH-like_DNA-bd_sf"/>
</dbReference>
<dbReference type="SUPFAM" id="SSF46785">
    <property type="entry name" value="Winged helix' DNA-binding domain"/>
    <property type="match status" value="1"/>
</dbReference>
<keyword evidence="3" id="KW-0804">Transcription</keyword>
<name>A0A540VFI0_9CHLR</name>
<evidence type="ECO:0000256" key="2">
    <source>
        <dbReference type="ARBA" id="ARBA00023125"/>
    </source>
</evidence>
<protein>
    <submittedName>
        <fullName evidence="5">Winged helix-turn-helix transcriptional regulator</fullName>
    </submittedName>
</protein>
<dbReference type="Gene3D" id="1.10.10.10">
    <property type="entry name" value="Winged helix-like DNA-binding domain superfamily/Winged helix DNA-binding domain"/>
    <property type="match status" value="1"/>
</dbReference>
<sequence>MLIYPTPQATALKAKLFRGFADPSRLSILEALRAGPRTVSQIVEETGLSQSNVSNHLSCLRDCGLVIGQPQGRYVHYQLSDDRVEQFLRLAEELLADVARGVYECTRYQVETPAPATSGVTASVQEVEK</sequence>
<evidence type="ECO:0000259" key="4">
    <source>
        <dbReference type="PROSITE" id="PS50987"/>
    </source>
</evidence>
<dbReference type="GO" id="GO:0003700">
    <property type="term" value="F:DNA-binding transcription factor activity"/>
    <property type="evidence" value="ECO:0007669"/>
    <property type="project" value="InterPro"/>
</dbReference>
<evidence type="ECO:0000256" key="3">
    <source>
        <dbReference type="ARBA" id="ARBA00023163"/>
    </source>
</evidence>
<dbReference type="PRINTS" id="PR00778">
    <property type="entry name" value="HTHARSR"/>
</dbReference>
<accession>A0A540VFI0</accession>
<dbReference type="EMBL" id="VIGC01000013">
    <property type="protein sequence ID" value="TQE95462.1"/>
    <property type="molecule type" value="Genomic_DNA"/>
</dbReference>
<organism evidence="5 6">
    <name type="scientific">Litorilinea aerophila</name>
    <dbReference type="NCBI Taxonomy" id="1204385"/>
    <lineage>
        <taxon>Bacteria</taxon>
        <taxon>Bacillati</taxon>
        <taxon>Chloroflexota</taxon>
        <taxon>Caldilineae</taxon>
        <taxon>Caldilineales</taxon>
        <taxon>Caldilineaceae</taxon>
        <taxon>Litorilinea</taxon>
    </lineage>
</organism>
<keyword evidence="1" id="KW-0805">Transcription regulation</keyword>
<keyword evidence="2" id="KW-0238">DNA-binding</keyword>
<evidence type="ECO:0000313" key="6">
    <source>
        <dbReference type="Proteomes" id="UP000317371"/>
    </source>
</evidence>
<dbReference type="InterPro" id="IPR001845">
    <property type="entry name" value="HTH_ArsR_DNA-bd_dom"/>
</dbReference>
<reference evidence="5 6" key="1">
    <citation type="submission" date="2019-06" db="EMBL/GenBank/DDBJ databases">
        <title>Genome sequence of Litorilinea aerophila BAA-2444.</title>
        <authorList>
            <person name="Maclea K.S."/>
            <person name="Maurais E.G."/>
            <person name="Iannazzi L.C."/>
        </authorList>
    </citation>
    <scope>NUCLEOTIDE SEQUENCE [LARGE SCALE GENOMIC DNA]</scope>
    <source>
        <strain evidence="5 6">ATCC BAA-2444</strain>
    </source>
</reference>
<dbReference type="GO" id="GO:0003677">
    <property type="term" value="F:DNA binding"/>
    <property type="evidence" value="ECO:0007669"/>
    <property type="project" value="UniProtKB-KW"/>
</dbReference>
<dbReference type="SMART" id="SM00418">
    <property type="entry name" value="HTH_ARSR"/>
    <property type="match status" value="1"/>
</dbReference>
<feature type="domain" description="HTH arsR-type" evidence="4">
    <location>
        <begin position="5"/>
        <end position="99"/>
    </location>
</feature>
<dbReference type="RefSeq" id="WP_141610281.1">
    <property type="nucleotide sequence ID" value="NZ_VIGC02000013.1"/>
</dbReference>
<proteinExistence type="predicted"/>
<dbReference type="NCBIfam" id="NF033788">
    <property type="entry name" value="HTH_metalloreg"/>
    <property type="match status" value="1"/>
</dbReference>
<dbReference type="PROSITE" id="PS50987">
    <property type="entry name" value="HTH_ARSR_2"/>
    <property type="match status" value="1"/>
</dbReference>
<dbReference type="PANTHER" id="PTHR33154:SF36">
    <property type="entry name" value="TRANSCRIPTIONAL REGULATOR"/>
    <property type="match status" value="1"/>
</dbReference>
<dbReference type="PANTHER" id="PTHR33154">
    <property type="entry name" value="TRANSCRIPTIONAL REGULATOR, ARSR FAMILY"/>
    <property type="match status" value="1"/>
</dbReference>
<dbReference type="OrthoDB" id="9798835at2"/>
<dbReference type="InParanoid" id="A0A540VFI0"/>
<evidence type="ECO:0000256" key="1">
    <source>
        <dbReference type="ARBA" id="ARBA00023015"/>
    </source>
</evidence>
<evidence type="ECO:0000313" key="5">
    <source>
        <dbReference type="EMBL" id="TQE95462.1"/>
    </source>
</evidence>
<gene>
    <name evidence="5" type="ORF">FKZ61_11490</name>
</gene>
<dbReference type="CDD" id="cd00090">
    <property type="entry name" value="HTH_ARSR"/>
    <property type="match status" value="1"/>
</dbReference>
<dbReference type="InterPro" id="IPR051081">
    <property type="entry name" value="HTH_MetalResp_TranReg"/>
</dbReference>
<dbReference type="InterPro" id="IPR011991">
    <property type="entry name" value="ArsR-like_HTH"/>
</dbReference>
<dbReference type="AlphaFoldDB" id="A0A540VFI0"/>
<keyword evidence="6" id="KW-1185">Reference proteome</keyword>